<dbReference type="InterPro" id="IPR009792">
    <property type="entry name" value="TMEM242"/>
</dbReference>
<keyword evidence="7" id="KW-0496">Mitochondrion</keyword>
<evidence type="ECO:0000256" key="10">
    <source>
        <dbReference type="SAM" id="Phobius"/>
    </source>
</evidence>
<dbReference type="GeneID" id="113511721"/>
<evidence type="ECO:0000313" key="12">
    <source>
        <dbReference type="RefSeq" id="XP_052751564.1"/>
    </source>
</evidence>
<keyword evidence="5" id="KW-0999">Mitochondrion inner membrane</keyword>
<organism evidence="11 12">
    <name type="scientific">Galleria mellonella</name>
    <name type="common">Greater wax moth</name>
    <dbReference type="NCBI Taxonomy" id="7137"/>
    <lineage>
        <taxon>Eukaryota</taxon>
        <taxon>Metazoa</taxon>
        <taxon>Ecdysozoa</taxon>
        <taxon>Arthropoda</taxon>
        <taxon>Hexapoda</taxon>
        <taxon>Insecta</taxon>
        <taxon>Pterygota</taxon>
        <taxon>Neoptera</taxon>
        <taxon>Endopterygota</taxon>
        <taxon>Lepidoptera</taxon>
        <taxon>Glossata</taxon>
        <taxon>Ditrysia</taxon>
        <taxon>Pyraloidea</taxon>
        <taxon>Pyralidae</taxon>
        <taxon>Galleriinae</taxon>
        <taxon>Galleria</taxon>
    </lineage>
</organism>
<feature type="transmembrane region" description="Helical" evidence="10">
    <location>
        <begin position="48"/>
        <end position="69"/>
    </location>
</feature>
<evidence type="ECO:0000313" key="11">
    <source>
        <dbReference type="Proteomes" id="UP001652740"/>
    </source>
</evidence>
<protein>
    <recommendedName>
        <fullName evidence="3">Transmembrane protein 242</fullName>
    </recommendedName>
</protein>
<evidence type="ECO:0000256" key="4">
    <source>
        <dbReference type="ARBA" id="ARBA00022692"/>
    </source>
</evidence>
<dbReference type="PANTHER" id="PTHR13141">
    <property type="entry name" value="TRANSMEMBRANE PROTEIN 242"/>
    <property type="match status" value="1"/>
</dbReference>
<reference evidence="12" key="1">
    <citation type="submission" date="2025-08" db="UniProtKB">
        <authorList>
            <consortium name="RefSeq"/>
        </authorList>
    </citation>
    <scope>IDENTIFICATION</scope>
    <source>
        <tissue evidence="12">Whole larvae</tissue>
    </source>
</reference>
<name>A0ABM3MJK4_GALME</name>
<comment type="function">
    <text evidence="9">Scaffold protein that participates in the c-ring assembly of mitochondrial ATP synthase (F(1)F(0) ATP synthase or complex V) by facilitating the membrane insertion and oligomer formation of the subunit c/ATP5MC3. Participates in the incorporation of the c-ring into vestigial complexes. Additionally influences the incorporation of subunits MT-ATP6, MT-ATP8, ATP5MJ, and ATP5MK in the ATP synthase.</text>
</comment>
<dbReference type="Proteomes" id="UP001652740">
    <property type="component" value="Unplaced"/>
</dbReference>
<evidence type="ECO:0000256" key="7">
    <source>
        <dbReference type="ARBA" id="ARBA00023128"/>
    </source>
</evidence>
<evidence type="ECO:0000256" key="2">
    <source>
        <dbReference type="ARBA" id="ARBA00007570"/>
    </source>
</evidence>
<gene>
    <name evidence="12" type="primary">LOC113511721</name>
</gene>
<evidence type="ECO:0000256" key="9">
    <source>
        <dbReference type="ARBA" id="ARBA00045905"/>
    </source>
</evidence>
<keyword evidence="6 10" id="KW-1133">Transmembrane helix</keyword>
<comment type="similarity">
    <text evidence="2">Belongs to the TMEM242 family.</text>
</comment>
<dbReference type="PANTHER" id="PTHR13141:SF4">
    <property type="entry name" value="TRANSMEMBRANE PROTEIN 242"/>
    <property type="match status" value="1"/>
</dbReference>
<dbReference type="RefSeq" id="XP_052751564.1">
    <property type="nucleotide sequence ID" value="XM_052895604.1"/>
</dbReference>
<dbReference type="Pfam" id="PF07096">
    <property type="entry name" value="DUF1358"/>
    <property type="match status" value="1"/>
</dbReference>
<sequence>MTWINSSLYPFQSHTIPTSSTMDITEYTISLMIPHALPFLRTSSLGGVFLATVAGISAFIGFSATLAAAKKTDPKYFSKGLHSSAELADAGAILALRALGWGTLYAITGTSCLCYGIWKLSGATNLKDFRIRMGNILPVLPKNNPPQSRTEFSGLNDLLTYLSEEYGKKSVDDK</sequence>
<proteinExistence type="inferred from homology"/>
<keyword evidence="11" id="KW-1185">Reference proteome</keyword>
<evidence type="ECO:0000256" key="1">
    <source>
        <dbReference type="ARBA" id="ARBA00004448"/>
    </source>
</evidence>
<evidence type="ECO:0000256" key="6">
    <source>
        <dbReference type="ARBA" id="ARBA00022989"/>
    </source>
</evidence>
<evidence type="ECO:0000256" key="3">
    <source>
        <dbReference type="ARBA" id="ARBA00013934"/>
    </source>
</evidence>
<keyword evidence="8 10" id="KW-0472">Membrane</keyword>
<accession>A0ABM3MJK4</accession>
<keyword evidence="4 10" id="KW-0812">Transmembrane</keyword>
<evidence type="ECO:0000256" key="5">
    <source>
        <dbReference type="ARBA" id="ARBA00022792"/>
    </source>
</evidence>
<evidence type="ECO:0000256" key="8">
    <source>
        <dbReference type="ARBA" id="ARBA00023136"/>
    </source>
</evidence>
<comment type="subcellular location">
    <subcellularLocation>
        <location evidence="1">Mitochondrion inner membrane</location>
        <topology evidence="1">Multi-pass membrane protein</topology>
    </subcellularLocation>
</comment>